<gene>
    <name evidence="6" type="ORF">KI387_017042</name>
</gene>
<proteinExistence type="predicted"/>
<dbReference type="PANTHER" id="PTHR44218">
    <property type="entry name" value="PROTEIN SPA1-RELATED 2"/>
    <property type="match status" value="1"/>
</dbReference>
<feature type="region of interest" description="Disordered" evidence="4">
    <location>
        <begin position="1"/>
        <end position="50"/>
    </location>
</feature>
<dbReference type="GO" id="GO:0005524">
    <property type="term" value="F:ATP binding"/>
    <property type="evidence" value="ECO:0007669"/>
    <property type="project" value="InterPro"/>
</dbReference>
<keyword evidence="2" id="KW-0677">Repeat</keyword>
<dbReference type="PROSITE" id="PS50011">
    <property type="entry name" value="PROTEIN_KINASE_DOM"/>
    <property type="match status" value="1"/>
</dbReference>
<feature type="compositionally biased region" description="Polar residues" evidence="4">
    <location>
        <begin position="21"/>
        <end position="41"/>
    </location>
</feature>
<dbReference type="PANTHER" id="PTHR44218:SF1">
    <property type="entry name" value="PROTEIN SPA1-RELATED 3"/>
    <property type="match status" value="1"/>
</dbReference>
<organism evidence="6 7">
    <name type="scientific">Taxus chinensis</name>
    <name type="common">Chinese yew</name>
    <name type="synonym">Taxus wallichiana var. chinensis</name>
    <dbReference type="NCBI Taxonomy" id="29808"/>
    <lineage>
        <taxon>Eukaryota</taxon>
        <taxon>Viridiplantae</taxon>
        <taxon>Streptophyta</taxon>
        <taxon>Embryophyta</taxon>
        <taxon>Tracheophyta</taxon>
        <taxon>Spermatophyta</taxon>
        <taxon>Pinopsida</taxon>
        <taxon>Pinidae</taxon>
        <taxon>Conifers II</taxon>
        <taxon>Cupressales</taxon>
        <taxon>Taxaceae</taxon>
        <taxon>Taxus</taxon>
    </lineage>
</organism>
<dbReference type="SUPFAM" id="SSF50978">
    <property type="entry name" value="WD40 repeat-like"/>
    <property type="match status" value="1"/>
</dbReference>
<dbReference type="SUPFAM" id="SSF56112">
    <property type="entry name" value="Protein kinase-like (PK-like)"/>
    <property type="match status" value="1"/>
</dbReference>
<dbReference type="PROSITE" id="PS00678">
    <property type="entry name" value="WD_REPEATS_1"/>
    <property type="match status" value="1"/>
</dbReference>
<dbReference type="InterPro" id="IPR036322">
    <property type="entry name" value="WD40_repeat_dom_sf"/>
</dbReference>
<comment type="caution">
    <text evidence="6">The sequence shown here is derived from an EMBL/GenBank/DDBJ whole genome shotgun (WGS) entry which is preliminary data.</text>
</comment>
<sequence>MDGSQELNWEQSGQREIFISGESSINNDMSKDASNTGYSQTDQEEKHDACPCGNPQNKQHPCAFQTPTTVQPCMDDLEEEDISLREWLNVPNRAVDRLECLHIFKQILEIVSLAHSEGVVLQNIRPSCFMLSSFNRVSFIESASCTSSGSDSSEDSTLRLPQTLPGQASEDNLGHISIAKVNHSASAHMAGHQSRGRSISPTGAGSQELSLRDANTNISSVSGRSNTSGARLVTPPDIMGSDAGERINQENMDSINEDENVEDRSNHFPLKQILLMELNWYTSPEELAGGSISFSSDIYCLGVLFIELFCPFSSETEQRKIMPALRYRVLPPQLLCKWPKEAFFCLWLLHPVPASRPKLSEVLKNEIISEAKEALEERQAAVKLKGKIADTELLLDFLRQVQSHKQERADKLCDAVTCLTSDIKDVLRQQAILQHKANLIRSVNQVSTNTTTSIPTGKGTMLGKHLRQDTKNHNVTGERKLGKSDVKMDREGGLLSRSARLMKNFKKLEQVYFSTRCKAKQFKGDSAGRLSGASSIGWGSIAGTDAYNLWDVTKSQSIVDFPEHEKRVWSVDFSQSDPTRLASGGDDGMVKLWSTNQEKSIGTIRTKANVCCVQFAPDSGRLIALGSADYKIYCYDLRSIKVPWCILGSHNKTVSYVKFLDSDSLVSASTDNTLKLWDLATNKARLLGSPVRTFMGHTNVKNFVGLSVSDGYIATGSETNEVLVYHKSLPMPVASYKFNSADPITGLEMEDDDAQFVSCVCWKGQTQTLAAANSTGNIRLLEMI</sequence>
<keyword evidence="7" id="KW-1185">Reference proteome</keyword>
<accession>A0AA38GIF2</accession>
<dbReference type="PROSITE" id="PS50082">
    <property type="entry name" value="WD_REPEATS_2"/>
    <property type="match status" value="2"/>
</dbReference>
<dbReference type="Proteomes" id="UP000824469">
    <property type="component" value="Unassembled WGS sequence"/>
</dbReference>
<dbReference type="GO" id="GO:0009640">
    <property type="term" value="P:photomorphogenesis"/>
    <property type="evidence" value="ECO:0007669"/>
    <property type="project" value="InterPro"/>
</dbReference>
<evidence type="ECO:0000313" key="7">
    <source>
        <dbReference type="Proteomes" id="UP000824469"/>
    </source>
</evidence>
<dbReference type="InterPro" id="IPR044630">
    <property type="entry name" value="SPA1/2/3/4"/>
</dbReference>
<feature type="compositionally biased region" description="Polar residues" evidence="4">
    <location>
        <begin position="196"/>
        <end position="229"/>
    </location>
</feature>
<dbReference type="InterPro" id="IPR019775">
    <property type="entry name" value="WD40_repeat_CS"/>
</dbReference>
<dbReference type="GO" id="GO:0004672">
    <property type="term" value="F:protein kinase activity"/>
    <property type="evidence" value="ECO:0007669"/>
    <property type="project" value="InterPro"/>
</dbReference>
<evidence type="ECO:0000256" key="2">
    <source>
        <dbReference type="ARBA" id="ARBA00022737"/>
    </source>
</evidence>
<feature type="domain" description="Protein kinase" evidence="5">
    <location>
        <begin position="1"/>
        <end position="368"/>
    </location>
</feature>
<name>A0AA38GIF2_TAXCH</name>
<evidence type="ECO:0000313" key="6">
    <source>
        <dbReference type="EMBL" id="KAH9322403.1"/>
    </source>
</evidence>
<evidence type="ECO:0000256" key="1">
    <source>
        <dbReference type="ARBA" id="ARBA00022574"/>
    </source>
</evidence>
<feature type="repeat" description="WD" evidence="3">
    <location>
        <begin position="561"/>
        <end position="603"/>
    </location>
</feature>
<dbReference type="PROSITE" id="PS50294">
    <property type="entry name" value="WD_REPEATS_REGION"/>
    <property type="match status" value="2"/>
</dbReference>
<dbReference type="Pfam" id="PF00400">
    <property type="entry name" value="WD40"/>
    <property type="match status" value="2"/>
</dbReference>
<feature type="region of interest" description="Disordered" evidence="4">
    <location>
        <begin position="145"/>
        <end position="172"/>
    </location>
</feature>
<dbReference type="Gene3D" id="1.10.510.10">
    <property type="entry name" value="Transferase(Phosphotransferase) domain 1"/>
    <property type="match status" value="1"/>
</dbReference>
<evidence type="ECO:0000256" key="4">
    <source>
        <dbReference type="SAM" id="MobiDB-lite"/>
    </source>
</evidence>
<dbReference type="OMA" id="NSKIPLC"/>
<evidence type="ECO:0000259" key="5">
    <source>
        <dbReference type="PROSITE" id="PS50011"/>
    </source>
</evidence>
<protein>
    <recommendedName>
        <fullName evidence="5">Protein kinase domain-containing protein</fullName>
    </recommendedName>
</protein>
<dbReference type="InterPro" id="IPR001680">
    <property type="entry name" value="WD40_rpt"/>
</dbReference>
<dbReference type="Gene3D" id="2.130.10.10">
    <property type="entry name" value="YVTN repeat-like/Quinoprotein amine dehydrogenase"/>
    <property type="match status" value="1"/>
</dbReference>
<reference evidence="6 7" key="1">
    <citation type="journal article" date="2021" name="Nat. Plants">
        <title>The Taxus genome provides insights into paclitaxel biosynthesis.</title>
        <authorList>
            <person name="Xiong X."/>
            <person name="Gou J."/>
            <person name="Liao Q."/>
            <person name="Li Y."/>
            <person name="Zhou Q."/>
            <person name="Bi G."/>
            <person name="Li C."/>
            <person name="Du R."/>
            <person name="Wang X."/>
            <person name="Sun T."/>
            <person name="Guo L."/>
            <person name="Liang H."/>
            <person name="Lu P."/>
            <person name="Wu Y."/>
            <person name="Zhang Z."/>
            <person name="Ro D.K."/>
            <person name="Shang Y."/>
            <person name="Huang S."/>
            <person name="Yan J."/>
        </authorList>
    </citation>
    <scope>NUCLEOTIDE SEQUENCE [LARGE SCALE GENOMIC DNA]</scope>
    <source>
        <strain evidence="6">Ta-2019</strain>
    </source>
</reference>
<feature type="repeat" description="WD" evidence="3">
    <location>
        <begin position="647"/>
        <end position="687"/>
    </location>
</feature>
<feature type="region of interest" description="Disordered" evidence="4">
    <location>
        <begin position="184"/>
        <end position="244"/>
    </location>
</feature>
<dbReference type="EMBL" id="JAHRHJ020000003">
    <property type="protein sequence ID" value="KAH9322403.1"/>
    <property type="molecule type" value="Genomic_DNA"/>
</dbReference>
<keyword evidence="1 3" id="KW-0853">WD repeat</keyword>
<feature type="compositionally biased region" description="Polar residues" evidence="4">
    <location>
        <begin position="1"/>
        <end position="14"/>
    </location>
</feature>
<dbReference type="SMART" id="SM00320">
    <property type="entry name" value="WD40"/>
    <property type="match status" value="5"/>
</dbReference>
<dbReference type="InterPro" id="IPR011009">
    <property type="entry name" value="Kinase-like_dom_sf"/>
</dbReference>
<dbReference type="InterPro" id="IPR015943">
    <property type="entry name" value="WD40/YVTN_repeat-like_dom_sf"/>
</dbReference>
<dbReference type="InterPro" id="IPR000719">
    <property type="entry name" value="Prot_kinase_dom"/>
</dbReference>
<evidence type="ECO:0000256" key="3">
    <source>
        <dbReference type="PROSITE-ProRule" id="PRU00221"/>
    </source>
</evidence>
<dbReference type="AlphaFoldDB" id="A0AA38GIF2"/>